<sequence>METLVTLSENLLNWSSGPIKLHRETIKISEGKRSHFDAVLKTLQDKLDICSEHVLKLRCIEE</sequence>
<name>A0A811UH24_CERCA</name>
<keyword evidence="2" id="KW-1185">Reference proteome</keyword>
<dbReference type="Proteomes" id="UP000606786">
    <property type="component" value="Unassembled WGS sequence"/>
</dbReference>
<accession>A0A811UH24</accession>
<organism evidence="1 2">
    <name type="scientific">Ceratitis capitata</name>
    <name type="common">Mediterranean fruit fly</name>
    <name type="synonym">Tephritis capitata</name>
    <dbReference type="NCBI Taxonomy" id="7213"/>
    <lineage>
        <taxon>Eukaryota</taxon>
        <taxon>Metazoa</taxon>
        <taxon>Ecdysozoa</taxon>
        <taxon>Arthropoda</taxon>
        <taxon>Hexapoda</taxon>
        <taxon>Insecta</taxon>
        <taxon>Pterygota</taxon>
        <taxon>Neoptera</taxon>
        <taxon>Endopterygota</taxon>
        <taxon>Diptera</taxon>
        <taxon>Brachycera</taxon>
        <taxon>Muscomorpha</taxon>
        <taxon>Tephritoidea</taxon>
        <taxon>Tephritidae</taxon>
        <taxon>Ceratitis</taxon>
        <taxon>Ceratitis</taxon>
    </lineage>
</organism>
<evidence type="ECO:0000313" key="2">
    <source>
        <dbReference type="Proteomes" id="UP000606786"/>
    </source>
</evidence>
<reference evidence="1" key="1">
    <citation type="submission" date="2020-11" db="EMBL/GenBank/DDBJ databases">
        <authorList>
            <person name="Whitehead M."/>
        </authorList>
    </citation>
    <scope>NUCLEOTIDE SEQUENCE</scope>
    <source>
        <strain evidence="1">EGII</strain>
    </source>
</reference>
<protein>
    <submittedName>
        <fullName evidence="1">(Mediterranean fruit fly) hypothetical protein</fullName>
    </submittedName>
</protein>
<evidence type="ECO:0000313" key="1">
    <source>
        <dbReference type="EMBL" id="CAD6998134.1"/>
    </source>
</evidence>
<dbReference type="EMBL" id="CAJHJT010000012">
    <property type="protein sequence ID" value="CAD6998134.1"/>
    <property type="molecule type" value="Genomic_DNA"/>
</dbReference>
<proteinExistence type="predicted"/>
<gene>
    <name evidence="1" type="ORF">CCAP1982_LOCUS6745</name>
</gene>
<comment type="caution">
    <text evidence="1">The sequence shown here is derived from an EMBL/GenBank/DDBJ whole genome shotgun (WGS) entry which is preliminary data.</text>
</comment>
<dbReference type="AlphaFoldDB" id="A0A811UH24"/>